<feature type="compositionally biased region" description="Low complexity" evidence="1">
    <location>
        <begin position="210"/>
        <end position="222"/>
    </location>
</feature>
<dbReference type="AlphaFoldDB" id="A0A6G9H839"/>
<feature type="region of interest" description="Disordered" evidence="1">
    <location>
        <begin position="149"/>
        <end position="250"/>
    </location>
</feature>
<dbReference type="CDD" id="cd02440">
    <property type="entry name" value="AdoMet_MTases"/>
    <property type="match status" value="1"/>
</dbReference>
<keyword evidence="2" id="KW-0808">Transferase</keyword>
<evidence type="ECO:0000313" key="2">
    <source>
        <dbReference type="EMBL" id="QIQ06703.1"/>
    </source>
</evidence>
<sequence length="501" mass="51421">MYGTYRTYGTSGRVCGDHDPGAGQGPRTRAGQDAADPALPARGGRRAGGGLVAGHAGGRPGGARAAARAGARRGARRVAAGRDRGGRAGGRGAGRTARRRVRGVYRSRRPARHGHPSGHPRAAGTGAGAGRVAGVRRVVRSGRGRRLLGARARRTGSLAPAGRADVRTRDRCGAAGAADGRGSRGTGPAAPAGRRHRGGREAGGGGGAGEPVRGGARTVPGRGYRRRGGAGPGRGPYRRRRAGPGDAGRGAVTMGLAKIRTVSPAAVPRPAGPRGRRRTPDAPWHADPYTDALRAGRGPLFLRRSDGWLLPLEVERWCGGPDSADLTVLERCRGTVLDIGCGPGRLVTALAARGRTALGIDISPAAVAHTVRGGGSALLRSVFDPLPREGSWDTALLIDGNIGIGGDPSALLLRLAGIVGPGGSLIVETAATGIDADLDERVRVRVDNGNGAPGEAFYWSRLGAHALVRRGRTAGWVPSEQWTAEGRRFVTLRREGSGGRP</sequence>
<gene>
    <name evidence="2" type="ORF">HA039_04570</name>
</gene>
<feature type="region of interest" description="Disordered" evidence="1">
    <location>
        <begin position="1"/>
        <end position="135"/>
    </location>
</feature>
<feature type="region of interest" description="Disordered" evidence="1">
    <location>
        <begin position="265"/>
        <end position="288"/>
    </location>
</feature>
<dbReference type="Proteomes" id="UP000501179">
    <property type="component" value="Chromosome"/>
</dbReference>
<dbReference type="Gene3D" id="3.40.50.150">
    <property type="entry name" value="Vaccinia Virus protein VP39"/>
    <property type="match status" value="1"/>
</dbReference>
<dbReference type="GO" id="GO:0032259">
    <property type="term" value="P:methylation"/>
    <property type="evidence" value="ECO:0007669"/>
    <property type="project" value="UniProtKB-KW"/>
</dbReference>
<dbReference type="GO" id="GO:0008168">
    <property type="term" value="F:methyltransferase activity"/>
    <property type="evidence" value="ECO:0007669"/>
    <property type="project" value="UniProtKB-KW"/>
</dbReference>
<protein>
    <submittedName>
        <fullName evidence="2">Class I SAM-dependent methyltransferase</fullName>
    </submittedName>
</protein>
<dbReference type="SUPFAM" id="SSF53335">
    <property type="entry name" value="S-adenosyl-L-methionine-dependent methyltransferases"/>
    <property type="match status" value="1"/>
</dbReference>
<proteinExistence type="predicted"/>
<dbReference type="Pfam" id="PF13489">
    <property type="entry name" value="Methyltransf_23"/>
    <property type="match status" value="1"/>
</dbReference>
<evidence type="ECO:0000256" key="1">
    <source>
        <dbReference type="SAM" id="MobiDB-lite"/>
    </source>
</evidence>
<organism evidence="2 3">
    <name type="scientific">Streptomyces liangshanensis</name>
    <dbReference type="NCBI Taxonomy" id="2717324"/>
    <lineage>
        <taxon>Bacteria</taxon>
        <taxon>Bacillati</taxon>
        <taxon>Actinomycetota</taxon>
        <taxon>Actinomycetes</taxon>
        <taxon>Kitasatosporales</taxon>
        <taxon>Streptomycetaceae</taxon>
        <taxon>Streptomyces</taxon>
    </lineage>
</organism>
<dbReference type="InterPro" id="IPR029063">
    <property type="entry name" value="SAM-dependent_MTases_sf"/>
</dbReference>
<feature type="compositionally biased region" description="Low complexity" evidence="1">
    <location>
        <begin position="173"/>
        <end position="192"/>
    </location>
</feature>
<dbReference type="KEGG" id="slia:HA039_04570"/>
<keyword evidence="2" id="KW-0489">Methyltransferase</keyword>
<accession>A0A6G9H839</accession>
<reference evidence="2 3" key="1">
    <citation type="submission" date="2020-03" db="EMBL/GenBank/DDBJ databases">
        <title>A novel species.</title>
        <authorList>
            <person name="Gao J."/>
        </authorList>
    </citation>
    <scope>NUCLEOTIDE SEQUENCE [LARGE SCALE GENOMIC DNA]</scope>
    <source>
        <strain evidence="2 3">QMT-12</strain>
    </source>
</reference>
<feature type="compositionally biased region" description="Basic residues" evidence="1">
    <location>
        <begin position="96"/>
        <end position="118"/>
    </location>
</feature>
<evidence type="ECO:0000313" key="3">
    <source>
        <dbReference type="Proteomes" id="UP000501179"/>
    </source>
</evidence>
<keyword evidence="3" id="KW-1185">Reference proteome</keyword>
<dbReference type="EMBL" id="CP050177">
    <property type="protein sequence ID" value="QIQ06703.1"/>
    <property type="molecule type" value="Genomic_DNA"/>
</dbReference>
<name>A0A6G9H839_9ACTN</name>
<feature type="compositionally biased region" description="Gly residues" evidence="1">
    <location>
        <begin position="46"/>
        <end position="61"/>
    </location>
</feature>